<dbReference type="Proteomes" id="UP001632038">
    <property type="component" value="Unassembled WGS sequence"/>
</dbReference>
<sequence>MRCLSDDELAASTWCTSEEGRRGTSAAEAKVQAPIQTGGVRVFFDRRLTATAKRHGLRLANVERAQMAGKLVVDLSNYPVTA</sequence>
<gene>
    <name evidence="1" type="ORF">CASFOL_004248</name>
</gene>
<reference evidence="2" key="1">
    <citation type="journal article" date="2024" name="IScience">
        <title>Strigolactones Initiate the Formation of Haustorium-like Structures in Castilleja.</title>
        <authorList>
            <person name="Buerger M."/>
            <person name="Peterson D."/>
            <person name="Chory J."/>
        </authorList>
    </citation>
    <scope>NUCLEOTIDE SEQUENCE [LARGE SCALE GENOMIC DNA]</scope>
</reference>
<protein>
    <submittedName>
        <fullName evidence="1">Uncharacterized protein</fullName>
    </submittedName>
</protein>
<keyword evidence="2" id="KW-1185">Reference proteome</keyword>
<organism evidence="1 2">
    <name type="scientific">Castilleja foliolosa</name>
    <dbReference type="NCBI Taxonomy" id="1961234"/>
    <lineage>
        <taxon>Eukaryota</taxon>
        <taxon>Viridiplantae</taxon>
        <taxon>Streptophyta</taxon>
        <taxon>Embryophyta</taxon>
        <taxon>Tracheophyta</taxon>
        <taxon>Spermatophyta</taxon>
        <taxon>Magnoliopsida</taxon>
        <taxon>eudicotyledons</taxon>
        <taxon>Gunneridae</taxon>
        <taxon>Pentapetalae</taxon>
        <taxon>asterids</taxon>
        <taxon>lamiids</taxon>
        <taxon>Lamiales</taxon>
        <taxon>Orobanchaceae</taxon>
        <taxon>Pedicularideae</taxon>
        <taxon>Castillejinae</taxon>
        <taxon>Castilleja</taxon>
    </lineage>
</organism>
<name>A0ABD3EA10_9LAMI</name>
<comment type="caution">
    <text evidence="1">The sequence shown here is derived from an EMBL/GenBank/DDBJ whole genome shotgun (WGS) entry which is preliminary data.</text>
</comment>
<dbReference type="EMBL" id="JAVIJP010000006">
    <property type="protein sequence ID" value="KAL3651246.1"/>
    <property type="molecule type" value="Genomic_DNA"/>
</dbReference>
<accession>A0ABD3EA10</accession>
<evidence type="ECO:0000313" key="1">
    <source>
        <dbReference type="EMBL" id="KAL3651246.1"/>
    </source>
</evidence>
<dbReference type="AlphaFoldDB" id="A0ABD3EA10"/>
<proteinExistence type="predicted"/>
<evidence type="ECO:0000313" key="2">
    <source>
        <dbReference type="Proteomes" id="UP001632038"/>
    </source>
</evidence>